<reference evidence="1 2" key="1">
    <citation type="submission" date="2018-08" db="EMBL/GenBank/DDBJ databases">
        <title>A genome reference for cultivated species of the human gut microbiota.</title>
        <authorList>
            <person name="Zou Y."/>
            <person name="Xue W."/>
            <person name="Luo G."/>
        </authorList>
    </citation>
    <scope>NUCLEOTIDE SEQUENCE [LARGE SCALE GENOMIC DNA]</scope>
    <source>
        <strain evidence="1 2">AM28-39</strain>
    </source>
</reference>
<dbReference type="EMBL" id="QVFD01000003">
    <property type="protein sequence ID" value="RGC49342.1"/>
    <property type="molecule type" value="Genomic_DNA"/>
</dbReference>
<dbReference type="Pfam" id="PF19786">
    <property type="entry name" value="DUF6270"/>
    <property type="match status" value="1"/>
</dbReference>
<accession>A0A3E2XNR1</accession>
<comment type="caution">
    <text evidence="1">The sequence shown here is derived from an EMBL/GenBank/DDBJ whole genome shotgun (WGS) entry which is preliminary data.</text>
</comment>
<dbReference type="InterPro" id="IPR046237">
    <property type="entry name" value="DUF6270"/>
</dbReference>
<dbReference type="OrthoDB" id="9799278at2"/>
<gene>
    <name evidence="1" type="ORF">DW747_05205</name>
</gene>
<dbReference type="Proteomes" id="UP000261231">
    <property type="component" value="Unassembled WGS sequence"/>
</dbReference>
<proteinExistence type="predicted"/>
<sequence>MNQQKSLLLFGGRICQELSRQPFLSKDYQVTYIDSLLNTQHYPDAVLPKEIGTDIRPDLLVIDFQAVIEECISNTLTVDRAVVWTKQFASHLLSHIAPEQILLLHVFRPQYYVIKNRIRAKASNPYLQYIQTIEQAFLDQVDCHIISLDNCYFSFKPFNEKLALYRFEDAYYQDIAHRVHVWFQSKTDIFNTPPYFPLSLERFCTYFNTLEKKAFHLFLNDQHLLEDLVLCASPDFIEQYKPILLYLADDNHTDLPAKTYLRKLEGQTFDHLSEFCQVFEAFDSVRQKNYKQRNINYDALFLHHFRIPSLLQDIQKWAKPQMKKLGLLHRKQITFQNYGAWFTLMQTSDTQAFEHAAEKFGYEKETLKPTVVDLWGSCISRTNLNFDDERNFVTSAYLFQVPPFVESTPVNYNKAAVKDYHSSWYDQIVQDELAGTYIKKLITSPGEWLLIDFFSLSSPRAYQIDSHYFTDFRGEIAHTLQAESFSFMDDMPISELQRRIRICAEVLKKRYGDHIIMIQCKRQSVFLTQEGTSKSFSDKVVTRNEKANPLIYDMSQYFVQLTNCYYINVAGSYLSDEIGFMGLEDVHYEDKCYEETLNYIRYIVKNTPKQKYFASKKENASSLPSVFQEDLEGYQTEPTEDPTHIMYPVRFVSNLPSVCPVPSFKPNDSGNYSDEMQNKQDSIIYLPKGYSLRNDGTAIPLENPFHLDGWHFTGWHILVTIHAKSYWYLNSGGFVAAKDYQWNNDASLYRLFDHQPIPHLPLNHVKEVTLYATWAQNIKENAFHIYYYTSKPTRSLSWNYDETNGKVFVNPSGSYEFRCTKDLYNDGTYMLQPNAYSQKNCTFLGWKIRIKSDRQWYWYMADGTLRQQPDTITSKAFSDLKAVLPDKSLLPPLPIAHLNLIVAEAVWDYDMHEQPHHSKQFKRQFRKLLSKVYHKFFV</sequence>
<organism evidence="1 2">
    <name type="scientific">Coprococcus catus</name>
    <dbReference type="NCBI Taxonomy" id="116085"/>
    <lineage>
        <taxon>Bacteria</taxon>
        <taxon>Bacillati</taxon>
        <taxon>Bacillota</taxon>
        <taxon>Clostridia</taxon>
        <taxon>Lachnospirales</taxon>
        <taxon>Lachnospiraceae</taxon>
        <taxon>Coprococcus</taxon>
    </lineage>
</organism>
<protein>
    <submittedName>
        <fullName evidence="1">Uncharacterized protein</fullName>
    </submittedName>
</protein>
<keyword evidence="2" id="KW-1185">Reference proteome</keyword>
<evidence type="ECO:0000313" key="2">
    <source>
        <dbReference type="Proteomes" id="UP000261231"/>
    </source>
</evidence>
<evidence type="ECO:0000313" key="1">
    <source>
        <dbReference type="EMBL" id="RGC49342.1"/>
    </source>
</evidence>
<dbReference type="AlphaFoldDB" id="A0A3E2XNR1"/>
<dbReference type="RefSeq" id="WP_117539259.1">
    <property type="nucleotide sequence ID" value="NZ_QVFD01000003.1"/>
</dbReference>
<name>A0A3E2XNR1_9FIRM</name>